<dbReference type="InterPro" id="IPR001543">
    <property type="entry name" value="FliN-like_C"/>
</dbReference>
<dbReference type="PANTHER" id="PTHR30034">
    <property type="entry name" value="FLAGELLAR MOTOR SWITCH PROTEIN FLIM"/>
    <property type="match status" value="1"/>
</dbReference>
<evidence type="ECO:0000256" key="2">
    <source>
        <dbReference type="ARBA" id="ARBA00004202"/>
    </source>
</evidence>
<dbReference type="InterPro" id="IPR028976">
    <property type="entry name" value="CheC-like_sf"/>
</dbReference>
<keyword evidence="8" id="KW-0472">Membrane</keyword>
<name>A0A8E1WFZ4_9HYPH</name>
<gene>
    <name evidence="12" type="ORF">HNQ96_003172</name>
</gene>
<dbReference type="EMBL" id="JACHGI010000005">
    <property type="protein sequence ID" value="MBB6467293.1"/>
    <property type="molecule type" value="Genomic_DNA"/>
</dbReference>
<proteinExistence type="inferred from homology"/>
<dbReference type="GO" id="GO:0071978">
    <property type="term" value="P:bacterial-type flagellum-dependent swarming motility"/>
    <property type="evidence" value="ECO:0007669"/>
    <property type="project" value="TreeGrafter"/>
</dbReference>
<evidence type="ECO:0000256" key="4">
    <source>
        <dbReference type="ARBA" id="ARBA00021898"/>
    </source>
</evidence>
<evidence type="ECO:0000259" key="11">
    <source>
        <dbReference type="Pfam" id="PF01052"/>
    </source>
</evidence>
<sequence>MNTTASPAESRDVVIERLLGDTGEPEKVLAAARRLAERAASAVAEAINQALPTSVFVEVGEIKLGRMTDAKAGKSNQAMTVAPTRLSPDGLVMTFDPQAIAILVNLMFGGEPTRDVAAIDRDLSSIELGVVSLLTQDVARAMNAQGPDGGLGVKLPAPEAITGATMKKHVFRDGPSARIVLTVSTTASRGTLTLTLPQRVLVSDRRPAEVETTAAPTTEWRSRFSDELMRSTVKLEASMPIGRMTLGELTGLEVGQVIELAENTQSNAVIAARGKTLFACEFGKLGQNYTVRIRRPFDSTEETIEGIVAG</sequence>
<keyword evidence="12" id="KW-0282">Flagellum</keyword>
<comment type="function">
    <text evidence="10">FliM is one of three proteins (FliG, FliN, FliM) that forms the rotor-mounted switch complex (C ring), located at the base of the basal body. This complex interacts with the CheY and CheZ chemotaxis proteins, in addition to contacting components of the motor that determine the direction of flagellar rotation.</text>
</comment>
<evidence type="ECO:0000313" key="13">
    <source>
        <dbReference type="Proteomes" id="UP000532373"/>
    </source>
</evidence>
<keyword evidence="5" id="KW-1003">Cell membrane</keyword>
<keyword evidence="12" id="KW-0969">Cilium</keyword>
<dbReference type="Pfam" id="PF01052">
    <property type="entry name" value="FliMN_C"/>
    <property type="match status" value="1"/>
</dbReference>
<evidence type="ECO:0000313" key="12">
    <source>
        <dbReference type="EMBL" id="MBB6467293.1"/>
    </source>
</evidence>
<keyword evidence="12" id="KW-0966">Cell projection</keyword>
<dbReference type="GO" id="GO:0009425">
    <property type="term" value="C:bacterial-type flagellum basal body"/>
    <property type="evidence" value="ECO:0007669"/>
    <property type="project" value="UniProtKB-SubCell"/>
</dbReference>
<evidence type="ECO:0000256" key="3">
    <source>
        <dbReference type="ARBA" id="ARBA00011049"/>
    </source>
</evidence>
<keyword evidence="7" id="KW-0283">Flagellar rotation</keyword>
<organism evidence="12 13">
    <name type="scientific">Aminobacter carboxidus</name>
    <dbReference type="NCBI Taxonomy" id="376165"/>
    <lineage>
        <taxon>Bacteria</taxon>
        <taxon>Pseudomonadati</taxon>
        <taxon>Pseudomonadota</taxon>
        <taxon>Alphaproteobacteria</taxon>
        <taxon>Hyphomicrobiales</taxon>
        <taxon>Phyllobacteriaceae</taxon>
        <taxon>Aminobacter</taxon>
    </lineage>
</organism>
<evidence type="ECO:0000256" key="5">
    <source>
        <dbReference type="ARBA" id="ARBA00022475"/>
    </source>
</evidence>
<comment type="similarity">
    <text evidence="3">Belongs to the FliM family.</text>
</comment>
<evidence type="ECO:0000256" key="8">
    <source>
        <dbReference type="ARBA" id="ARBA00023136"/>
    </source>
</evidence>
<dbReference type="InterPro" id="IPR036429">
    <property type="entry name" value="SpoA-like_sf"/>
</dbReference>
<dbReference type="Proteomes" id="UP000532373">
    <property type="component" value="Unassembled WGS sequence"/>
</dbReference>
<evidence type="ECO:0000256" key="6">
    <source>
        <dbReference type="ARBA" id="ARBA00022500"/>
    </source>
</evidence>
<reference evidence="12 13" key="1">
    <citation type="submission" date="2020-08" db="EMBL/GenBank/DDBJ databases">
        <title>Genomic Encyclopedia of Type Strains, Phase IV (KMG-IV): sequencing the most valuable type-strain genomes for metagenomic binning, comparative biology and taxonomic classification.</title>
        <authorList>
            <person name="Goeker M."/>
        </authorList>
    </citation>
    <scope>NUCLEOTIDE SEQUENCE [LARGE SCALE GENOMIC DNA]</scope>
    <source>
        <strain evidence="12 13">DSM 17454</strain>
    </source>
</reference>
<dbReference type="SUPFAM" id="SSF101801">
    <property type="entry name" value="Surface presentation of antigens (SPOA)"/>
    <property type="match status" value="1"/>
</dbReference>
<dbReference type="PANTHER" id="PTHR30034:SF6">
    <property type="entry name" value="YOP PROTEINS TRANSLOCATION PROTEIN Q"/>
    <property type="match status" value="1"/>
</dbReference>
<keyword evidence="9" id="KW-0975">Bacterial flagellum</keyword>
<dbReference type="GO" id="GO:0005886">
    <property type="term" value="C:plasma membrane"/>
    <property type="evidence" value="ECO:0007669"/>
    <property type="project" value="UniProtKB-SubCell"/>
</dbReference>
<keyword evidence="6" id="KW-0145">Chemotaxis</keyword>
<dbReference type="Gene3D" id="3.40.1550.10">
    <property type="entry name" value="CheC-like"/>
    <property type="match status" value="1"/>
</dbReference>
<evidence type="ECO:0000256" key="10">
    <source>
        <dbReference type="ARBA" id="ARBA00025044"/>
    </source>
</evidence>
<dbReference type="AlphaFoldDB" id="A0A8E1WFZ4"/>
<protein>
    <recommendedName>
        <fullName evidence="4">Flagellar motor switch protein FliM</fullName>
    </recommendedName>
</protein>
<comment type="subcellular location">
    <subcellularLocation>
        <location evidence="1">Bacterial flagellum basal body</location>
    </subcellularLocation>
    <subcellularLocation>
        <location evidence="2">Cell membrane</location>
        <topology evidence="2">Peripheral membrane protein</topology>
    </subcellularLocation>
</comment>
<accession>A0A8E1WFZ4</accession>
<evidence type="ECO:0000256" key="1">
    <source>
        <dbReference type="ARBA" id="ARBA00004117"/>
    </source>
</evidence>
<dbReference type="Gene3D" id="2.30.330.10">
    <property type="entry name" value="SpoA-like"/>
    <property type="match status" value="1"/>
</dbReference>
<feature type="domain" description="Flagellar motor switch protein FliN-like C-terminal" evidence="11">
    <location>
        <begin position="227"/>
        <end position="296"/>
    </location>
</feature>
<comment type="caution">
    <text evidence="12">The sequence shown here is derived from an EMBL/GenBank/DDBJ whole genome shotgun (WGS) entry which is preliminary data.</text>
</comment>
<dbReference type="GO" id="GO:0050918">
    <property type="term" value="P:positive chemotaxis"/>
    <property type="evidence" value="ECO:0007669"/>
    <property type="project" value="TreeGrafter"/>
</dbReference>
<dbReference type="RefSeq" id="WP_184769690.1">
    <property type="nucleotide sequence ID" value="NZ_JACHGI010000005.1"/>
</dbReference>
<evidence type="ECO:0000256" key="7">
    <source>
        <dbReference type="ARBA" id="ARBA00022779"/>
    </source>
</evidence>
<evidence type="ECO:0000256" key="9">
    <source>
        <dbReference type="ARBA" id="ARBA00023143"/>
    </source>
</evidence>